<keyword evidence="4" id="KW-1185">Reference proteome</keyword>
<feature type="region of interest" description="Disordered" evidence="2">
    <location>
        <begin position="68"/>
        <end position="122"/>
    </location>
</feature>
<dbReference type="Proteomes" id="UP000006911">
    <property type="component" value="Unassembled WGS sequence"/>
</dbReference>
<dbReference type="SMART" id="SM00268">
    <property type="entry name" value="ACTIN"/>
    <property type="match status" value="1"/>
</dbReference>
<proteinExistence type="inferred from homology"/>
<evidence type="ECO:0000256" key="1">
    <source>
        <dbReference type="RuleBase" id="RU000487"/>
    </source>
</evidence>
<feature type="compositionally biased region" description="Basic and acidic residues" evidence="2">
    <location>
        <begin position="611"/>
        <end position="629"/>
    </location>
</feature>
<dbReference type="OMA" id="RYIFEKT"/>
<dbReference type="HOGENOM" id="CLU_015497_0_0_1"/>
<dbReference type="InterPro" id="IPR004000">
    <property type="entry name" value="Actin"/>
</dbReference>
<comment type="similarity">
    <text evidence="1">Belongs to the actin family.</text>
</comment>
<evidence type="ECO:0000313" key="3">
    <source>
        <dbReference type="EMBL" id="CAZ83021.1"/>
    </source>
</evidence>
<feature type="compositionally biased region" description="Acidic residues" evidence="2">
    <location>
        <begin position="74"/>
        <end position="101"/>
    </location>
</feature>
<dbReference type="InterPro" id="IPR043129">
    <property type="entry name" value="ATPase_NBD"/>
</dbReference>
<evidence type="ECO:0000256" key="2">
    <source>
        <dbReference type="SAM" id="MobiDB-lite"/>
    </source>
</evidence>
<gene>
    <name evidence="3" type="ORF">GSTUM_00001353001</name>
</gene>
<name>D5GES8_TUBMM</name>
<protein>
    <submittedName>
        <fullName evidence="3">(Perigord truffle) hypothetical protein</fullName>
    </submittedName>
</protein>
<dbReference type="GeneID" id="9184935"/>
<dbReference type="AlphaFoldDB" id="D5GES8"/>
<dbReference type="PANTHER" id="PTHR11937">
    <property type="entry name" value="ACTIN"/>
    <property type="match status" value="1"/>
</dbReference>
<dbReference type="InParanoid" id="D5GES8"/>
<dbReference type="STRING" id="656061.D5GES8"/>
<feature type="region of interest" description="Disordered" evidence="2">
    <location>
        <begin position="601"/>
        <end position="630"/>
    </location>
</feature>
<sequence>MPSFRDDHILVISPGSQVTLAQLGLPESFTPAKLRLASRMFPALESGTWTWTKVREAREGEKDRLLATAMAGHDDDDDDDDDDEEDDEEDDDEEEVEEGDEATAAGTRHEGGSTEGPKASESTIKEVVNAAAEDTAKLDISEKKVAKTEEEGVAIVKDEAKPSGSELKVEDSEMMDEGAVWCMKEGKVVDWGCFFALLQHVHETINPTFHTPILMLCPPAFTPSDKEMITQFVFEKLKAPGFVLMDMALATLWAYGLSTSTVIDVGLEKTDVTPILDFAIQERARETIPGWGGESMTKHLMKLLPELKYEEVEQLKRSPICEILHSGNLLPNATSVNTAIAAGNDKMKRAAEMDGSDLIDEEEGTMNVAAIVASGKTHEFLAKREKEKRGEAERKLPNRERETNSFWVVEKKKHGDEPTSSSAMILDEPQSAVSVSAPKLPEVVVGTEAPPAIPVATVAAETPSASTVPAPEVVPTDAAPITPAAPTAPADSTDSAPTAPPVATSTDEVAATTAVAPIPPVTTEAAAAAGGAIVEKPETEDSAPEPAKPAEIVETTVATEVVATVEATITNTTVTTTATTAPQVTDTTVTVAQETEVAPLPAPAPVVSDEEALRKQREKERRKEEKRAAAEGLPKIGEDEIRREIQVGVERFMAAECGILQELADCIWRLWESLILVGNGSKIRGFKDALLQTIQSKYIIPPSSATIFSSELPSNMSTPAATGTSTPVPQAGPSSHTGANPLLVAATTSNLPLPAIGHHGHHSSHGQTPTNIKFPRAPEYFPEWKDAGFEEAAFLGAQVAAKVLFIVDQGASGGFMTRVEYNEGGPAAIHSL</sequence>
<dbReference type="Gene3D" id="3.30.420.40">
    <property type="match status" value="2"/>
</dbReference>
<dbReference type="RefSeq" id="XP_002838830.1">
    <property type="nucleotide sequence ID" value="XM_002838784.1"/>
</dbReference>
<organism evidence="3 4">
    <name type="scientific">Tuber melanosporum (strain Mel28)</name>
    <name type="common">Perigord black truffle</name>
    <dbReference type="NCBI Taxonomy" id="656061"/>
    <lineage>
        <taxon>Eukaryota</taxon>
        <taxon>Fungi</taxon>
        <taxon>Dikarya</taxon>
        <taxon>Ascomycota</taxon>
        <taxon>Pezizomycotina</taxon>
        <taxon>Pezizomycetes</taxon>
        <taxon>Pezizales</taxon>
        <taxon>Tuberaceae</taxon>
        <taxon>Tuber</taxon>
    </lineage>
</organism>
<dbReference type="SUPFAM" id="SSF53067">
    <property type="entry name" value="Actin-like ATPase domain"/>
    <property type="match status" value="2"/>
</dbReference>
<feature type="compositionally biased region" description="Low complexity" evidence="2">
    <location>
        <begin position="475"/>
        <end position="497"/>
    </location>
</feature>
<dbReference type="EMBL" id="FN430187">
    <property type="protein sequence ID" value="CAZ83021.1"/>
    <property type="molecule type" value="Genomic_DNA"/>
</dbReference>
<feature type="compositionally biased region" description="Polar residues" evidence="2">
    <location>
        <begin position="715"/>
        <end position="738"/>
    </location>
</feature>
<feature type="region of interest" description="Disordered" evidence="2">
    <location>
        <begin position="715"/>
        <end position="739"/>
    </location>
</feature>
<dbReference type="Pfam" id="PF00022">
    <property type="entry name" value="Actin"/>
    <property type="match status" value="1"/>
</dbReference>
<dbReference type="KEGG" id="tml:GSTUM_00001353001"/>
<feature type="region of interest" description="Disordered" evidence="2">
    <location>
        <begin position="466"/>
        <end position="505"/>
    </location>
</feature>
<dbReference type="eggNOG" id="KOG0676">
    <property type="taxonomic scope" value="Eukaryota"/>
</dbReference>
<dbReference type="Gene3D" id="3.90.640.60">
    <property type="match status" value="1"/>
</dbReference>
<reference evidence="3 4" key="1">
    <citation type="journal article" date="2010" name="Nature">
        <title>Perigord black truffle genome uncovers evolutionary origins and mechanisms of symbiosis.</title>
        <authorList>
            <person name="Martin F."/>
            <person name="Kohler A."/>
            <person name="Murat C."/>
            <person name="Balestrini R."/>
            <person name="Coutinho P.M."/>
            <person name="Jaillon O."/>
            <person name="Montanini B."/>
            <person name="Morin E."/>
            <person name="Noel B."/>
            <person name="Percudani R."/>
            <person name="Porcel B."/>
            <person name="Rubini A."/>
            <person name="Amicucci A."/>
            <person name="Amselem J."/>
            <person name="Anthouard V."/>
            <person name="Arcioni S."/>
            <person name="Artiguenave F."/>
            <person name="Aury J.M."/>
            <person name="Ballario P."/>
            <person name="Bolchi A."/>
            <person name="Brenna A."/>
            <person name="Brun A."/>
            <person name="Buee M."/>
            <person name="Cantarel B."/>
            <person name="Chevalier G."/>
            <person name="Couloux A."/>
            <person name="Da Silva C."/>
            <person name="Denoeud F."/>
            <person name="Duplessis S."/>
            <person name="Ghignone S."/>
            <person name="Hilselberger B."/>
            <person name="Iotti M."/>
            <person name="Marcais B."/>
            <person name="Mello A."/>
            <person name="Miranda M."/>
            <person name="Pacioni G."/>
            <person name="Quesneville H."/>
            <person name="Riccioni C."/>
            <person name="Ruotolo R."/>
            <person name="Splivallo R."/>
            <person name="Stocchi V."/>
            <person name="Tisserant E."/>
            <person name="Viscomi A.R."/>
            <person name="Zambonelli A."/>
            <person name="Zampieri E."/>
            <person name="Henrissat B."/>
            <person name="Lebrun M.H."/>
            <person name="Paolocci F."/>
            <person name="Bonfante P."/>
            <person name="Ottonello S."/>
            <person name="Wincker P."/>
        </authorList>
    </citation>
    <scope>NUCLEOTIDE SEQUENCE [LARGE SCALE GENOMIC DNA]</scope>
    <source>
        <strain evidence="3 4">Mel28</strain>
    </source>
</reference>
<evidence type="ECO:0000313" key="4">
    <source>
        <dbReference type="Proteomes" id="UP000006911"/>
    </source>
</evidence>
<accession>D5GES8</accession>